<dbReference type="Proteomes" id="UP000078529">
    <property type="component" value="Unassembled WGS sequence"/>
</dbReference>
<dbReference type="InterPro" id="IPR051393">
    <property type="entry name" value="ABC_transporter_permease"/>
</dbReference>
<feature type="domain" description="ABC transmembrane type-1" evidence="8">
    <location>
        <begin position="87"/>
        <end position="300"/>
    </location>
</feature>
<dbReference type="RefSeq" id="WP_082640616.1">
    <property type="nucleotide sequence ID" value="NZ_LDQA01000018.1"/>
</dbReference>
<keyword evidence="4 7" id="KW-0812">Transmembrane</keyword>
<dbReference type="InterPro" id="IPR000515">
    <property type="entry name" value="MetI-like"/>
</dbReference>
<organism evidence="9 10">
    <name type="scientific">Aureimonas ureilytica</name>
    <dbReference type="NCBI Taxonomy" id="401562"/>
    <lineage>
        <taxon>Bacteria</taxon>
        <taxon>Pseudomonadati</taxon>
        <taxon>Pseudomonadota</taxon>
        <taxon>Alphaproteobacteria</taxon>
        <taxon>Hyphomicrobiales</taxon>
        <taxon>Aurantimonadaceae</taxon>
        <taxon>Aureimonas</taxon>
    </lineage>
</organism>
<dbReference type="Pfam" id="PF00528">
    <property type="entry name" value="BPD_transp_1"/>
    <property type="match status" value="1"/>
</dbReference>
<feature type="transmembrane region" description="Helical" evidence="7">
    <location>
        <begin position="32"/>
        <end position="56"/>
    </location>
</feature>
<dbReference type="PANTHER" id="PTHR30193:SF37">
    <property type="entry name" value="INNER MEMBRANE ABC TRANSPORTER PERMEASE PROTEIN YCJO"/>
    <property type="match status" value="1"/>
</dbReference>
<comment type="caution">
    <text evidence="9">The sequence shown here is derived from an EMBL/GenBank/DDBJ whole genome shotgun (WGS) entry which is preliminary data.</text>
</comment>
<proteinExistence type="inferred from homology"/>
<dbReference type="CDD" id="cd06261">
    <property type="entry name" value="TM_PBP2"/>
    <property type="match status" value="1"/>
</dbReference>
<keyword evidence="6 7" id="KW-0472">Membrane</keyword>
<dbReference type="PROSITE" id="PS50928">
    <property type="entry name" value="ABC_TM1"/>
    <property type="match status" value="1"/>
</dbReference>
<dbReference type="SUPFAM" id="SSF161098">
    <property type="entry name" value="MetI-like"/>
    <property type="match status" value="1"/>
</dbReference>
<protein>
    <recommendedName>
        <fullName evidence="8">ABC transmembrane type-1 domain-containing protein</fullName>
    </recommendedName>
</protein>
<keyword evidence="5 7" id="KW-1133">Transmembrane helix</keyword>
<sequence length="311" mass="34753">MSAITEPGSIAADASRTDQGFERTPIIANPAYLIPAVAVLLVFFILPTFATIALSFTDWRLGARSLSFVGLDNYRTLLASSHFAGTLWNTLKLNLFVIPSSFFMALLLALAIHSQARLASFWQTVYFLPVTSTLIAMAIVWQWVLHPQVGMVAWALRQLGLEPINWLNDPDLVLYTIGFISMWQLVGYYMVLFLAGLLAIPRHLYEAAEMDGARTGLDRFVHVTWPMLGPTALFVLIITIIKSLQIFDVVRVLTEGGPNGASEIVLHTLYQEGFIYFRTGIAAAIATLFFLVMLALTLYQMRVFDRRVHYG</sequence>
<evidence type="ECO:0000313" key="10">
    <source>
        <dbReference type="Proteomes" id="UP000078529"/>
    </source>
</evidence>
<dbReference type="AlphaFoldDB" id="A0A175RUD1"/>
<evidence type="ECO:0000313" key="9">
    <source>
        <dbReference type="EMBL" id="KTR06449.1"/>
    </source>
</evidence>
<gene>
    <name evidence="9" type="ORF">NS365_07415</name>
</gene>
<evidence type="ECO:0000256" key="1">
    <source>
        <dbReference type="ARBA" id="ARBA00004651"/>
    </source>
</evidence>
<name>A0A175RUD1_9HYPH</name>
<feature type="transmembrane region" description="Helical" evidence="7">
    <location>
        <begin position="124"/>
        <end position="144"/>
    </location>
</feature>
<dbReference type="PANTHER" id="PTHR30193">
    <property type="entry name" value="ABC TRANSPORTER PERMEASE PROTEIN"/>
    <property type="match status" value="1"/>
</dbReference>
<evidence type="ECO:0000256" key="5">
    <source>
        <dbReference type="ARBA" id="ARBA00022989"/>
    </source>
</evidence>
<dbReference type="GO" id="GO:0005886">
    <property type="term" value="C:plasma membrane"/>
    <property type="evidence" value="ECO:0007669"/>
    <property type="project" value="UniProtKB-SubCell"/>
</dbReference>
<dbReference type="Gene3D" id="1.10.3720.10">
    <property type="entry name" value="MetI-like"/>
    <property type="match status" value="1"/>
</dbReference>
<keyword evidence="2 7" id="KW-0813">Transport</keyword>
<feature type="transmembrane region" description="Helical" evidence="7">
    <location>
        <begin position="275"/>
        <end position="299"/>
    </location>
</feature>
<evidence type="ECO:0000256" key="4">
    <source>
        <dbReference type="ARBA" id="ARBA00022692"/>
    </source>
</evidence>
<dbReference type="GO" id="GO:0055085">
    <property type="term" value="P:transmembrane transport"/>
    <property type="evidence" value="ECO:0007669"/>
    <property type="project" value="InterPro"/>
</dbReference>
<reference evidence="9 10" key="1">
    <citation type="journal article" date="2016" name="Front. Microbiol.">
        <title>Genomic Resource of Rice Seed Associated Bacteria.</title>
        <authorList>
            <person name="Midha S."/>
            <person name="Bansal K."/>
            <person name="Sharma S."/>
            <person name="Kumar N."/>
            <person name="Patil P.P."/>
            <person name="Chaudhry V."/>
            <person name="Patil P.B."/>
        </authorList>
    </citation>
    <scope>NUCLEOTIDE SEQUENCE [LARGE SCALE GENOMIC DNA]</scope>
    <source>
        <strain evidence="9 10">NS365</strain>
    </source>
</reference>
<comment type="similarity">
    <text evidence="7">Belongs to the binding-protein-dependent transport system permease family.</text>
</comment>
<dbReference type="PATRIC" id="fig|401562.4.peg.1203"/>
<evidence type="ECO:0000256" key="2">
    <source>
        <dbReference type="ARBA" id="ARBA00022448"/>
    </source>
</evidence>
<dbReference type="InterPro" id="IPR035906">
    <property type="entry name" value="MetI-like_sf"/>
</dbReference>
<accession>A0A175RUD1</accession>
<dbReference type="SUPFAM" id="SSF160964">
    <property type="entry name" value="MalF N-terminal region-like"/>
    <property type="match status" value="1"/>
</dbReference>
<comment type="subcellular location">
    <subcellularLocation>
        <location evidence="1 7">Cell membrane</location>
        <topology evidence="1 7">Multi-pass membrane protein</topology>
    </subcellularLocation>
</comment>
<evidence type="ECO:0000256" key="7">
    <source>
        <dbReference type="RuleBase" id="RU363032"/>
    </source>
</evidence>
<evidence type="ECO:0000259" key="8">
    <source>
        <dbReference type="PROSITE" id="PS50928"/>
    </source>
</evidence>
<evidence type="ECO:0000256" key="6">
    <source>
        <dbReference type="ARBA" id="ARBA00023136"/>
    </source>
</evidence>
<feature type="transmembrane region" description="Helical" evidence="7">
    <location>
        <begin position="172"/>
        <end position="200"/>
    </location>
</feature>
<feature type="transmembrane region" description="Helical" evidence="7">
    <location>
        <begin position="220"/>
        <end position="241"/>
    </location>
</feature>
<dbReference type="EMBL" id="LDQA01000018">
    <property type="protein sequence ID" value="KTR06449.1"/>
    <property type="molecule type" value="Genomic_DNA"/>
</dbReference>
<feature type="transmembrane region" description="Helical" evidence="7">
    <location>
        <begin position="93"/>
        <end position="112"/>
    </location>
</feature>
<keyword evidence="10" id="KW-1185">Reference proteome</keyword>
<keyword evidence="3" id="KW-1003">Cell membrane</keyword>
<evidence type="ECO:0000256" key="3">
    <source>
        <dbReference type="ARBA" id="ARBA00022475"/>
    </source>
</evidence>